<dbReference type="EMBL" id="BGPR01007254">
    <property type="protein sequence ID" value="GBN25527.1"/>
    <property type="molecule type" value="Genomic_DNA"/>
</dbReference>
<protein>
    <submittedName>
        <fullName evidence="1">Uncharacterized protein</fullName>
    </submittedName>
</protein>
<dbReference type="OrthoDB" id="8194903at2759"/>
<comment type="caution">
    <text evidence="1">The sequence shown here is derived from an EMBL/GenBank/DDBJ whole genome shotgun (WGS) entry which is preliminary data.</text>
</comment>
<gene>
    <name evidence="1" type="ORF">AVEN_107365_1</name>
</gene>
<name>A0A4Y2MIE6_ARAVE</name>
<proteinExistence type="predicted"/>
<keyword evidence="2" id="KW-1185">Reference proteome</keyword>
<evidence type="ECO:0000313" key="1">
    <source>
        <dbReference type="EMBL" id="GBN25527.1"/>
    </source>
</evidence>
<dbReference type="PANTHER" id="PTHR46579:SF1">
    <property type="entry name" value="F5_8 TYPE C DOMAIN-CONTAINING PROTEIN"/>
    <property type="match status" value="1"/>
</dbReference>
<dbReference type="Proteomes" id="UP000499080">
    <property type="component" value="Unassembled WGS sequence"/>
</dbReference>
<accession>A0A4Y2MIE6</accession>
<dbReference type="PANTHER" id="PTHR46579">
    <property type="entry name" value="F5/8 TYPE C DOMAIN-CONTAINING PROTEIN-RELATED"/>
    <property type="match status" value="1"/>
</dbReference>
<sequence length="149" mass="16955">MIQNFTQYNGAYGCAFCEQKGEAAEKCRGTRRIYDVVKGSLPQLSFHDQTVEDASVATEKNNPFKGVKGPSLLMKLYPHFDFISGFVADFMHAVLLGVRRQIVNIWIETSKLTYSQNGKSVKKLNERIHHLKVPSETVRRLRSTKDVTF</sequence>
<evidence type="ECO:0000313" key="2">
    <source>
        <dbReference type="Proteomes" id="UP000499080"/>
    </source>
</evidence>
<organism evidence="1 2">
    <name type="scientific">Araneus ventricosus</name>
    <name type="common">Orbweaver spider</name>
    <name type="synonym">Epeira ventricosa</name>
    <dbReference type="NCBI Taxonomy" id="182803"/>
    <lineage>
        <taxon>Eukaryota</taxon>
        <taxon>Metazoa</taxon>
        <taxon>Ecdysozoa</taxon>
        <taxon>Arthropoda</taxon>
        <taxon>Chelicerata</taxon>
        <taxon>Arachnida</taxon>
        <taxon>Araneae</taxon>
        <taxon>Araneomorphae</taxon>
        <taxon>Entelegynae</taxon>
        <taxon>Araneoidea</taxon>
        <taxon>Araneidae</taxon>
        <taxon>Araneus</taxon>
    </lineage>
</organism>
<reference evidence="1 2" key="1">
    <citation type="journal article" date="2019" name="Sci. Rep.">
        <title>Orb-weaving spider Araneus ventricosus genome elucidates the spidroin gene catalogue.</title>
        <authorList>
            <person name="Kono N."/>
            <person name="Nakamura H."/>
            <person name="Ohtoshi R."/>
            <person name="Moran D.A.P."/>
            <person name="Shinohara A."/>
            <person name="Yoshida Y."/>
            <person name="Fujiwara M."/>
            <person name="Mori M."/>
            <person name="Tomita M."/>
            <person name="Arakawa K."/>
        </authorList>
    </citation>
    <scope>NUCLEOTIDE SEQUENCE [LARGE SCALE GENOMIC DNA]</scope>
</reference>
<dbReference type="AlphaFoldDB" id="A0A4Y2MIE6"/>